<sequence length="585" mass="64328">MRKVIIYTCFIISCFSYSQSPVCSSPEPFCAGDSSLVFSNTTGDNGFGSVDCLGSTPNPAWFYIQIDDPGNLNFEIIQSSGGFDDNGNPIGALLDVDFALWGPYDNLDVCEENTPPLNDIIACSYSASATEFASISNAQTGEFYIMLITNFEGVSGSILLNQTSGIGATDCSILNVIEACEDEVVSLDATTNEAVNYVWELNNGNSTIELENSNTPVLEVIQEGVYTVTPQDNFGNDLTTQEFNLVYIPYIQINEPSALVECEIETETGLAEFNLQEVNESIFSNTNEASFSYYLSEEAAINENAEELVNSTYTNSQAYNQTVYVRVNSASTCASVVALDLKVTSKPIIESEGESLIYCQEDFPETIQLNSGIPLDEQDNYSFSWSNGETTPDIDINQGGTYTLTVTNNLTGCSSSKSDEVIESNIASFGFEIEDTTQENNSISIILAAESLGDYEYALDYAFDFQDEPLFENLAPGVYDVFVRDKNGCGTQKNSVAILGVKDFFTPNNDGINDFWQLKGIVKTDIRIDYIQVFDRFGKHITSFSQDSKGWDGTFNGQPMPANDYWYVIQLQSGLILKGNFTLKR</sequence>
<gene>
    <name evidence="1" type="ORF">SAMN05444278_10123</name>
</gene>
<dbReference type="STRING" id="1155689.SAMN05444278_10123"/>
<evidence type="ECO:0000313" key="1">
    <source>
        <dbReference type="EMBL" id="SHE28718.1"/>
    </source>
</evidence>
<accession>A0A1M4S974</accession>
<dbReference type="NCBIfam" id="TIGR04131">
    <property type="entry name" value="Bac_Flav_CTERM"/>
    <property type="match status" value="1"/>
</dbReference>
<dbReference type="AlphaFoldDB" id="A0A1M4S974"/>
<dbReference type="Pfam" id="PF13585">
    <property type="entry name" value="CHU_C"/>
    <property type="match status" value="1"/>
</dbReference>
<dbReference type="RefSeq" id="WP_073190286.1">
    <property type="nucleotide sequence ID" value="NZ_FQTW01000001.1"/>
</dbReference>
<reference evidence="1 2" key="1">
    <citation type="submission" date="2016-11" db="EMBL/GenBank/DDBJ databases">
        <authorList>
            <person name="Jaros S."/>
            <person name="Januszkiewicz K."/>
            <person name="Wedrychowicz H."/>
        </authorList>
    </citation>
    <scope>NUCLEOTIDE SEQUENCE [LARGE SCALE GENOMIC DNA]</scope>
    <source>
        <strain evidence="1 2">DSM 25661</strain>
    </source>
</reference>
<protein>
    <submittedName>
        <fullName evidence="1">Gliding motility-associated C-terminal domain-containing protein</fullName>
    </submittedName>
</protein>
<evidence type="ECO:0000313" key="2">
    <source>
        <dbReference type="Proteomes" id="UP000184462"/>
    </source>
</evidence>
<keyword evidence="2" id="KW-1185">Reference proteome</keyword>
<dbReference type="InterPro" id="IPR026341">
    <property type="entry name" value="T9SS_type_B"/>
</dbReference>
<dbReference type="EMBL" id="FQTW01000001">
    <property type="protein sequence ID" value="SHE28718.1"/>
    <property type="molecule type" value="Genomic_DNA"/>
</dbReference>
<dbReference type="OrthoDB" id="9765926at2"/>
<proteinExistence type="predicted"/>
<name>A0A1M4S974_9FLAO</name>
<organism evidence="1 2">
    <name type="scientific">Psychroflexus salarius</name>
    <dbReference type="NCBI Taxonomy" id="1155689"/>
    <lineage>
        <taxon>Bacteria</taxon>
        <taxon>Pseudomonadati</taxon>
        <taxon>Bacteroidota</taxon>
        <taxon>Flavobacteriia</taxon>
        <taxon>Flavobacteriales</taxon>
        <taxon>Flavobacteriaceae</taxon>
        <taxon>Psychroflexus</taxon>
    </lineage>
</organism>
<dbReference type="Proteomes" id="UP000184462">
    <property type="component" value="Unassembled WGS sequence"/>
</dbReference>